<dbReference type="GO" id="GO:0006508">
    <property type="term" value="P:proteolysis"/>
    <property type="evidence" value="ECO:0007669"/>
    <property type="project" value="UniProtKB-KW"/>
</dbReference>
<evidence type="ECO:0000256" key="5">
    <source>
        <dbReference type="ARBA" id="ARBA00022729"/>
    </source>
</evidence>
<dbReference type="Proteomes" id="UP000813444">
    <property type="component" value="Unassembled WGS sequence"/>
</dbReference>
<dbReference type="EMBL" id="JAGPNK010000034">
    <property type="protein sequence ID" value="KAH7303403.1"/>
    <property type="molecule type" value="Genomic_DNA"/>
</dbReference>
<dbReference type="AlphaFoldDB" id="A0A8K0WIZ7"/>
<comment type="function">
    <text evidence="1">Secreted metalloproteinase that allows assimilation of proteinaceous substrates.</text>
</comment>
<evidence type="ECO:0000313" key="13">
    <source>
        <dbReference type="Proteomes" id="UP000813444"/>
    </source>
</evidence>
<comment type="similarity">
    <text evidence="2">Belongs to the peptidase M43B family.</text>
</comment>
<organism evidence="12 13">
    <name type="scientific">Stachybotrys elegans</name>
    <dbReference type="NCBI Taxonomy" id="80388"/>
    <lineage>
        <taxon>Eukaryota</taxon>
        <taxon>Fungi</taxon>
        <taxon>Dikarya</taxon>
        <taxon>Ascomycota</taxon>
        <taxon>Pezizomycotina</taxon>
        <taxon>Sordariomycetes</taxon>
        <taxon>Hypocreomycetidae</taxon>
        <taxon>Hypocreales</taxon>
        <taxon>Stachybotryaceae</taxon>
        <taxon>Stachybotrys</taxon>
    </lineage>
</organism>
<feature type="signal peptide" evidence="10">
    <location>
        <begin position="1"/>
        <end position="19"/>
    </location>
</feature>
<reference evidence="12" key="1">
    <citation type="journal article" date="2021" name="Nat. Commun.">
        <title>Genetic determinants of endophytism in the Arabidopsis root mycobiome.</title>
        <authorList>
            <person name="Mesny F."/>
            <person name="Miyauchi S."/>
            <person name="Thiergart T."/>
            <person name="Pickel B."/>
            <person name="Atanasova L."/>
            <person name="Karlsson M."/>
            <person name="Huettel B."/>
            <person name="Barry K.W."/>
            <person name="Haridas S."/>
            <person name="Chen C."/>
            <person name="Bauer D."/>
            <person name="Andreopoulos W."/>
            <person name="Pangilinan J."/>
            <person name="LaButti K."/>
            <person name="Riley R."/>
            <person name="Lipzen A."/>
            <person name="Clum A."/>
            <person name="Drula E."/>
            <person name="Henrissat B."/>
            <person name="Kohler A."/>
            <person name="Grigoriev I.V."/>
            <person name="Martin F.M."/>
            <person name="Hacquard S."/>
        </authorList>
    </citation>
    <scope>NUCLEOTIDE SEQUENCE</scope>
    <source>
        <strain evidence="12">MPI-CAGE-CH-0235</strain>
    </source>
</reference>
<evidence type="ECO:0000256" key="4">
    <source>
        <dbReference type="ARBA" id="ARBA00022723"/>
    </source>
</evidence>
<proteinExistence type="inferred from homology"/>
<evidence type="ECO:0000256" key="1">
    <source>
        <dbReference type="ARBA" id="ARBA00003174"/>
    </source>
</evidence>
<protein>
    <recommendedName>
        <fullName evidence="11">Peptidase M43 pregnancy-associated plasma-A domain-containing protein</fullName>
    </recommendedName>
</protein>
<dbReference type="PANTHER" id="PTHR47466">
    <property type="match status" value="1"/>
</dbReference>
<evidence type="ECO:0000256" key="3">
    <source>
        <dbReference type="ARBA" id="ARBA00022670"/>
    </source>
</evidence>
<accession>A0A8K0WIZ7</accession>
<dbReference type="InterPro" id="IPR024079">
    <property type="entry name" value="MetalloPept_cat_dom_sf"/>
</dbReference>
<evidence type="ECO:0000256" key="10">
    <source>
        <dbReference type="SAM" id="SignalP"/>
    </source>
</evidence>
<gene>
    <name evidence="12" type="ORF">B0I35DRAFT_364981</name>
</gene>
<keyword evidence="5 10" id="KW-0732">Signal</keyword>
<dbReference type="GO" id="GO:0008237">
    <property type="term" value="F:metallopeptidase activity"/>
    <property type="evidence" value="ECO:0007669"/>
    <property type="project" value="UniProtKB-KW"/>
</dbReference>
<evidence type="ECO:0000256" key="8">
    <source>
        <dbReference type="ARBA" id="ARBA00023049"/>
    </source>
</evidence>
<evidence type="ECO:0000256" key="9">
    <source>
        <dbReference type="ARBA" id="ARBA00023157"/>
    </source>
</evidence>
<name>A0A8K0WIZ7_9HYPO</name>
<dbReference type="PANTHER" id="PTHR47466:SF1">
    <property type="entry name" value="METALLOPROTEASE MEP1 (AFU_ORTHOLOGUE AFUA_1G07730)-RELATED"/>
    <property type="match status" value="1"/>
</dbReference>
<sequence length="266" mass="29325">MKAFSWSILALRATSLGYAQDLCGTVEPPTEAVKAARELQWSQRSGEFSSADIRNETLLINTYVHIVEREEDAGFITDRMLEDQMIVLNETFAPHRIQFVLQNVSHSVNTAWASTTRHKEKQETLRRGSYDDLNIYFESGVGIRPGTITGLCEFPVQDPINEGINGTSWAVWDGCHVGAATMPGGPGVPGDPEDNQGKTATHEVGHWFGLFHVFHGFSCEGEGDFVDDTPAMITASEGCTIGQDTCPDQPGLDPIHNYMDYSSNPW</sequence>
<dbReference type="GO" id="GO:0046872">
    <property type="term" value="F:metal ion binding"/>
    <property type="evidence" value="ECO:0007669"/>
    <property type="project" value="UniProtKB-KW"/>
</dbReference>
<feature type="chain" id="PRO_5035478478" description="Peptidase M43 pregnancy-associated plasma-A domain-containing protein" evidence="10">
    <location>
        <begin position="20"/>
        <end position="266"/>
    </location>
</feature>
<keyword evidence="8" id="KW-0482">Metalloprotease</keyword>
<dbReference type="InterPro" id="IPR008754">
    <property type="entry name" value="Peptidase_M43"/>
</dbReference>
<dbReference type="OrthoDB" id="536211at2759"/>
<keyword evidence="9" id="KW-1015">Disulfide bond</keyword>
<comment type="caution">
    <text evidence="12">The sequence shown here is derived from an EMBL/GenBank/DDBJ whole genome shotgun (WGS) entry which is preliminary data.</text>
</comment>
<dbReference type="Gene3D" id="3.40.390.10">
    <property type="entry name" value="Collagenase (Catalytic Domain)"/>
    <property type="match status" value="1"/>
</dbReference>
<keyword evidence="13" id="KW-1185">Reference proteome</keyword>
<keyword evidence="7" id="KW-0862">Zinc</keyword>
<dbReference type="SUPFAM" id="SSF55486">
    <property type="entry name" value="Metalloproteases ('zincins'), catalytic domain"/>
    <property type="match status" value="1"/>
</dbReference>
<keyword evidence="3" id="KW-0645">Protease</keyword>
<keyword evidence="6" id="KW-0378">Hydrolase</keyword>
<evidence type="ECO:0000256" key="7">
    <source>
        <dbReference type="ARBA" id="ARBA00022833"/>
    </source>
</evidence>
<evidence type="ECO:0000256" key="2">
    <source>
        <dbReference type="ARBA" id="ARBA00008721"/>
    </source>
</evidence>
<dbReference type="Pfam" id="PF05572">
    <property type="entry name" value="Peptidase_M43"/>
    <property type="match status" value="1"/>
</dbReference>
<feature type="domain" description="Peptidase M43 pregnancy-associated plasma-A" evidence="11">
    <location>
        <begin position="194"/>
        <end position="263"/>
    </location>
</feature>
<evidence type="ECO:0000259" key="11">
    <source>
        <dbReference type="Pfam" id="PF05572"/>
    </source>
</evidence>
<evidence type="ECO:0000313" key="12">
    <source>
        <dbReference type="EMBL" id="KAH7303403.1"/>
    </source>
</evidence>
<evidence type="ECO:0000256" key="6">
    <source>
        <dbReference type="ARBA" id="ARBA00022801"/>
    </source>
</evidence>
<keyword evidence="4" id="KW-0479">Metal-binding</keyword>